<organism evidence="1 2">
    <name type="scientific">Solanum tuberosum</name>
    <name type="common">Potato</name>
    <dbReference type="NCBI Taxonomy" id="4113"/>
    <lineage>
        <taxon>Eukaryota</taxon>
        <taxon>Viridiplantae</taxon>
        <taxon>Streptophyta</taxon>
        <taxon>Embryophyta</taxon>
        <taxon>Tracheophyta</taxon>
        <taxon>Spermatophyta</taxon>
        <taxon>Magnoliopsida</taxon>
        <taxon>eudicotyledons</taxon>
        <taxon>Gunneridae</taxon>
        <taxon>Pentapetalae</taxon>
        <taxon>asterids</taxon>
        <taxon>lamiids</taxon>
        <taxon>Solanales</taxon>
        <taxon>Solanaceae</taxon>
        <taxon>Solanoideae</taxon>
        <taxon>Solaneae</taxon>
        <taxon>Solanum</taxon>
    </lineage>
</organism>
<dbReference type="PaxDb" id="4113-PGSC0003DMT400092809"/>
<sequence length="126" mass="14067">MSTTKLNVALQNIGEMHTKLDAMAITAVQVPDLMTKLTVMSEQVDSMKDLLLFAHFKINSVKDVYKKTGDDVARIHLRLDQIVKETIKIATKVQAGSKAISTSLSSRFEEMSTALVNTLTYFLRPH</sequence>
<protein>
    <submittedName>
        <fullName evidence="1">Uncharacterized protein</fullName>
    </submittedName>
</protein>
<proteinExistence type="predicted"/>
<reference evidence="2" key="1">
    <citation type="journal article" date="2011" name="Nature">
        <title>Genome sequence and analysis of the tuber crop potato.</title>
        <authorList>
            <consortium name="The Potato Genome Sequencing Consortium"/>
        </authorList>
    </citation>
    <scope>NUCLEOTIDE SEQUENCE [LARGE SCALE GENOMIC DNA]</scope>
    <source>
        <strain evidence="2">cv. DM1-3 516 R44</strain>
    </source>
</reference>
<accession>M1DQK8</accession>
<dbReference type="Gramene" id="PGSC0003DMT400092809">
    <property type="protein sequence ID" value="PGSC0003DMT400092809"/>
    <property type="gene ID" value="PGSC0003DMG400042380"/>
</dbReference>
<evidence type="ECO:0000313" key="2">
    <source>
        <dbReference type="Proteomes" id="UP000011115"/>
    </source>
</evidence>
<dbReference type="InParanoid" id="M1DQK8"/>
<reference evidence="1" key="2">
    <citation type="submission" date="2015-06" db="UniProtKB">
        <authorList>
            <consortium name="EnsemblPlants"/>
        </authorList>
    </citation>
    <scope>IDENTIFICATION</scope>
    <source>
        <strain evidence="1">DM1-3 516 R44</strain>
    </source>
</reference>
<dbReference type="AlphaFoldDB" id="M1DQK8"/>
<evidence type="ECO:0000313" key="1">
    <source>
        <dbReference type="EnsemblPlants" id="PGSC0003DMT400092809"/>
    </source>
</evidence>
<keyword evidence="2" id="KW-1185">Reference proteome</keyword>
<dbReference type="HOGENOM" id="CLU_115615_0_0_1"/>
<dbReference type="EnsemblPlants" id="PGSC0003DMT400092809">
    <property type="protein sequence ID" value="PGSC0003DMT400092809"/>
    <property type="gene ID" value="PGSC0003DMG400042380"/>
</dbReference>
<dbReference type="Proteomes" id="UP000011115">
    <property type="component" value="Unassembled WGS sequence"/>
</dbReference>
<name>M1DQK8_SOLTU</name>